<dbReference type="EMBL" id="BAABUK010000006">
    <property type="protein sequence ID" value="GAA5809905.1"/>
    <property type="molecule type" value="Genomic_DNA"/>
</dbReference>
<evidence type="ECO:0000313" key="2">
    <source>
        <dbReference type="EMBL" id="GAA5809905.1"/>
    </source>
</evidence>
<gene>
    <name evidence="2" type="ORF">MFLAVUS_003320</name>
</gene>
<keyword evidence="3" id="KW-1185">Reference proteome</keyword>
<evidence type="ECO:0000313" key="3">
    <source>
        <dbReference type="Proteomes" id="UP001473302"/>
    </source>
</evidence>
<comment type="caution">
    <text evidence="2">The sequence shown here is derived from an EMBL/GenBank/DDBJ whole genome shotgun (WGS) entry which is preliminary data.</text>
</comment>
<accession>A0ABP9YSS0</accession>
<feature type="compositionally biased region" description="Low complexity" evidence="1">
    <location>
        <begin position="26"/>
        <end position="39"/>
    </location>
</feature>
<evidence type="ECO:0000256" key="1">
    <source>
        <dbReference type="SAM" id="MobiDB-lite"/>
    </source>
</evidence>
<protein>
    <submittedName>
        <fullName evidence="2">Uncharacterized protein</fullName>
    </submittedName>
</protein>
<dbReference type="Proteomes" id="UP001473302">
    <property type="component" value="Unassembled WGS sequence"/>
</dbReference>
<proteinExistence type="predicted"/>
<sequence length="380" mass="43190">MSQSVERSQADYIKSLEKQSSTQEINDNNTQEVVDTTTQEVADTITQEVADATTQKLDDERNEDLEVSDESDATAYFHEAHRLAYIKLNGGTLKNEELASLNQLMANAPVNITTSLVTLGVKYLKQETINSEESLIIMLSISGIINLLDIKMIDIYRNWFTETQWQHVLDEEKSMNINNYSGLNDKSNNILECLLALRNTDNILEYIDEQKHVLSRSKQSSQQPYIMLLIVEQMNFARWSSSKNESELTIYRRFAALFDILLDSTNIEMIDGENTSEATKVSIDMNRSIFGLGEQSSSYGRRIDLMLGIMTRYKINTSVMAMDFVGNCGCLYTMKKTQEQVFIAKPVARLAIPYHIDHLSALTPTLNALFQMKVQVELPQ</sequence>
<organism evidence="2 3">
    <name type="scientific">Mucor flavus</name>
    <dbReference type="NCBI Taxonomy" id="439312"/>
    <lineage>
        <taxon>Eukaryota</taxon>
        <taxon>Fungi</taxon>
        <taxon>Fungi incertae sedis</taxon>
        <taxon>Mucoromycota</taxon>
        <taxon>Mucoromycotina</taxon>
        <taxon>Mucoromycetes</taxon>
        <taxon>Mucorales</taxon>
        <taxon>Mucorineae</taxon>
        <taxon>Mucoraceae</taxon>
        <taxon>Mucor</taxon>
    </lineage>
</organism>
<reference evidence="2 3" key="1">
    <citation type="submission" date="2024-04" db="EMBL/GenBank/DDBJ databases">
        <title>genome sequences of Mucor flavus KT1a and Helicostylum pulchrum KT1b strains isolated from the surface of a dry-aged beef.</title>
        <authorList>
            <person name="Toyotome T."/>
            <person name="Hosono M."/>
            <person name="Torimaru M."/>
            <person name="Fukuda K."/>
            <person name="Mikami N."/>
        </authorList>
    </citation>
    <scope>NUCLEOTIDE SEQUENCE [LARGE SCALE GENOMIC DNA]</scope>
    <source>
        <strain evidence="2 3">KT1a</strain>
    </source>
</reference>
<feature type="region of interest" description="Disordered" evidence="1">
    <location>
        <begin position="16"/>
        <end position="39"/>
    </location>
</feature>
<name>A0ABP9YSS0_9FUNG</name>